<keyword evidence="5" id="KW-1185">Reference proteome</keyword>
<proteinExistence type="predicted"/>
<accession>A0A7Y9XVN7</accession>
<keyword evidence="1 4" id="KW-0808">Transferase</keyword>
<dbReference type="PROSITE" id="PS51186">
    <property type="entry name" value="GNAT"/>
    <property type="match status" value="1"/>
</dbReference>
<dbReference type="SUPFAM" id="SSF55729">
    <property type="entry name" value="Acyl-CoA N-acyltransferases (Nat)"/>
    <property type="match status" value="1"/>
</dbReference>
<protein>
    <submittedName>
        <fullName evidence="4">Putative acetyltransferase</fullName>
        <ecNumber evidence="4">2.3.1.-</ecNumber>
    </submittedName>
</protein>
<dbReference type="EC" id="2.3.1.-" evidence="4"/>
<evidence type="ECO:0000313" key="4">
    <source>
        <dbReference type="EMBL" id="NYH95397.1"/>
    </source>
</evidence>
<dbReference type="CDD" id="cd04301">
    <property type="entry name" value="NAT_SF"/>
    <property type="match status" value="1"/>
</dbReference>
<dbReference type="Pfam" id="PF00583">
    <property type="entry name" value="Acetyltransf_1"/>
    <property type="match status" value="1"/>
</dbReference>
<organism evidence="4 5">
    <name type="scientific">Novosphingobium marinum</name>
    <dbReference type="NCBI Taxonomy" id="1514948"/>
    <lineage>
        <taxon>Bacteria</taxon>
        <taxon>Pseudomonadati</taxon>
        <taxon>Pseudomonadota</taxon>
        <taxon>Alphaproteobacteria</taxon>
        <taxon>Sphingomonadales</taxon>
        <taxon>Sphingomonadaceae</taxon>
        <taxon>Novosphingobium</taxon>
    </lineage>
</organism>
<dbReference type="AlphaFoldDB" id="A0A7Y9XVN7"/>
<keyword evidence="2 4" id="KW-0012">Acyltransferase</keyword>
<dbReference type="InterPro" id="IPR016181">
    <property type="entry name" value="Acyl_CoA_acyltransferase"/>
</dbReference>
<dbReference type="InterPro" id="IPR050832">
    <property type="entry name" value="Bact_Acetyltransf"/>
</dbReference>
<dbReference type="GO" id="GO:0016747">
    <property type="term" value="F:acyltransferase activity, transferring groups other than amino-acyl groups"/>
    <property type="evidence" value="ECO:0007669"/>
    <property type="project" value="InterPro"/>
</dbReference>
<sequence>MGSGAVRIERADFSDPRIVELLALHFRTMRSTGPEESCHVLPIERMDRPDLFLFAAWNGETLLGIGAYQVLDEDHAEVKSMHVREAGRRLGTGQALLDHIVAEARRGGVARLSLETGAGDFFVPAQTFYERNGFTRCGPFGTYTGDPNSAYYTRTI</sequence>
<name>A0A7Y9XVN7_9SPHN</name>
<evidence type="ECO:0000259" key="3">
    <source>
        <dbReference type="PROSITE" id="PS51186"/>
    </source>
</evidence>
<dbReference type="PANTHER" id="PTHR43877">
    <property type="entry name" value="AMINOALKYLPHOSPHONATE N-ACETYLTRANSFERASE-RELATED-RELATED"/>
    <property type="match status" value="1"/>
</dbReference>
<comment type="caution">
    <text evidence="4">The sequence shown here is derived from an EMBL/GenBank/DDBJ whole genome shotgun (WGS) entry which is preliminary data.</text>
</comment>
<dbReference type="PANTHER" id="PTHR43877:SF5">
    <property type="entry name" value="BLL8307 PROTEIN"/>
    <property type="match status" value="1"/>
</dbReference>
<dbReference type="Proteomes" id="UP000522081">
    <property type="component" value="Unassembled WGS sequence"/>
</dbReference>
<dbReference type="EMBL" id="JACBZF010000002">
    <property type="protein sequence ID" value="NYH95397.1"/>
    <property type="molecule type" value="Genomic_DNA"/>
</dbReference>
<dbReference type="InterPro" id="IPR000182">
    <property type="entry name" value="GNAT_dom"/>
</dbReference>
<feature type="domain" description="N-acetyltransferase" evidence="3">
    <location>
        <begin position="6"/>
        <end position="156"/>
    </location>
</feature>
<evidence type="ECO:0000256" key="1">
    <source>
        <dbReference type="ARBA" id="ARBA00022679"/>
    </source>
</evidence>
<reference evidence="4 5" key="1">
    <citation type="submission" date="2020-07" db="EMBL/GenBank/DDBJ databases">
        <title>Genomic Encyclopedia of Type Strains, Phase IV (KMG-IV): sequencing the most valuable type-strain genomes for metagenomic binning, comparative biology and taxonomic classification.</title>
        <authorList>
            <person name="Goeker M."/>
        </authorList>
    </citation>
    <scope>NUCLEOTIDE SEQUENCE [LARGE SCALE GENOMIC DNA]</scope>
    <source>
        <strain evidence="4 5">DSM 29043</strain>
    </source>
</reference>
<evidence type="ECO:0000313" key="5">
    <source>
        <dbReference type="Proteomes" id="UP000522081"/>
    </source>
</evidence>
<evidence type="ECO:0000256" key="2">
    <source>
        <dbReference type="ARBA" id="ARBA00023315"/>
    </source>
</evidence>
<gene>
    <name evidence="4" type="ORF">FHS75_001716</name>
</gene>
<dbReference type="RefSeq" id="WP_179407250.1">
    <property type="nucleotide sequence ID" value="NZ_BMGF01000002.1"/>
</dbReference>
<dbReference type="Gene3D" id="3.40.630.30">
    <property type="match status" value="1"/>
</dbReference>